<dbReference type="GO" id="GO:0016747">
    <property type="term" value="F:acyltransferase activity, transferring groups other than amino-acyl groups"/>
    <property type="evidence" value="ECO:0007669"/>
    <property type="project" value="InterPro"/>
</dbReference>
<dbReference type="InterPro" id="IPR016181">
    <property type="entry name" value="Acyl_CoA_acyltransferase"/>
</dbReference>
<dbReference type="InterPro" id="IPR000182">
    <property type="entry name" value="GNAT_dom"/>
</dbReference>
<organism evidence="2">
    <name type="scientific">marine metagenome</name>
    <dbReference type="NCBI Taxonomy" id="408172"/>
    <lineage>
        <taxon>unclassified sequences</taxon>
        <taxon>metagenomes</taxon>
        <taxon>ecological metagenomes</taxon>
    </lineage>
</organism>
<dbReference type="Pfam" id="PF13302">
    <property type="entry name" value="Acetyltransf_3"/>
    <property type="match status" value="1"/>
</dbReference>
<proteinExistence type="predicted"/>
<protein>
    <recommendedName>
        <fullName evidence="1">N-acetyltransferase domain-containing protein</fullName>
    </recommendedName>
</protein>
<dbReference type="PANTHER" id="PTHR43792:SF16">
    <property type="entry name" value="N-ACETYLTRANSFERASE DOMAIN-CONTAINING PROTEIN"/>
    <property type="match status" value="1"/>
</dbReference>
<name>A0A381WB66_9ZZZZ</name>
<evidence type="ECO:0000259" key="1">
    <source>
        <dbReference type="PROSITE" id="PS51186"/>
    </source>
</evidence>
<feature type="non-terminal residue" evidence="2">
    <location>
        <position position="1"/>
    </location>
</feature>
<dbReference type="PROSITE" id="PS51186">
    <property type="entry name" value="GNAT"/>
    <property type="match status" value="1"/>
</dbReference>
<dbReference type="SUPFAM" id="SSF55729">
    <property type="entry name" value="Acyl-CoA N-acyltransferases (Nat)"/>
    <property type="match status" value="1"/>
</dbReference>
<gene>
    <name evidence="2" type="ORF">METZ01_LOCUS102576</name>
</gene>
<dbReference type="Gene3D" id="3.40.630.30">
    <property type="match status" value="1"/>
</dbReference>
<feature type="domain" description="N-acetyltransferase" evidence="1">
    <location>
        <begin position="21"/>
        <end position="172"/>
    </location>
</feature>
<accession>A0A381WB66</accession>
<evidence type="ECO:0000313" key="2">
    <source>
        <dbReference type="EMBL" id="SVA49722.1"/>
    </source>
</evidence>
<dbReference type="PANTHER" id="PTHR43792">
    <property type="entry name" value="GNAT FAMILY, PUTATIVE (AFU_ORTHOLOGUE AFUA_3G00765)-RELATED-RELATED"/>
    <property type="match status" value="1"/>
</dbReference>
<dbReference type="InterPro" id="IPR051531">
    <property type="entry name" value="N-acetyltransferase"/>
</dbReference>
<sequence length="184" mass="20314">VTKISQNGLEAGLLEVQTERLRLRAPNEGDAADLTRLLDDWNVAKWLARVPHPYQLADAYAFIEYSRAKESSEYDRNFIVVLGSELIGGVGLTGETAAVLELGYWIAREHWGCGYATEAAAGLIGYAETTLGCARLEANYQEDNLASARVLRKLGFRVCGEKSIFSLARNRDVSSTCVFLDLKH</sequence>
<reference evidence="2" key="1">
    <citation type="submission" date="2018-05" db="EMBL/GenBank/DDBJ databases">
        <authorList>
            <person name="Lanie J.A."/>
            <person name="Ng W.-L."/>
            <person name="Kazmierczak K.M."/>
            <person name="Andrzejewski T.M."/>
            <person name="Davidsen T.M."/>
            <person name="Wayne K.J."/>
            <person name="Tettelin H."/>
            <person name="Glass J.I."/>
            <person name="Rusch D."/>
            <person name="Podicherti R."/>
            <person name="Tsui H.-C.T."/>
            <person name="Winkler M.E."/>
        </authorList>
    </citation>
    <scope>NUCLEOTIDE SEQUENCE</scope>
</reference>
<dbReference type="AlphaFoldDB" id="A0A381WB66"/>
<dbReference type="EMBL" id="UINC01011247">
    <property type="protein sequence ID" value="SVA49722.1"/>
    <property type="molecule type" value="Genomic_DNA"/>
</dbReference>